<dbReference type="EMBL" id="BTGD01000006">
    <property type="protein sequence ID" value="GMM56115.1"/>
    <property type="molecule type" value="Genomic_DNA"/>
</dbReference>
<dbReference type="InterPro" id="IPR004088">
    <property type="entry name" value="KH_dom_type_1"/>
</dbReference>
<name>A0AAV5RXE9_MAUHU</name>
<dbReference type="CDD" id="cd22453">
    <property type="entry name" value="KH-I_MUG60_like"/>
    <property type="match status" value="1"/>
</dbReference>
<comment type="caution">
    <text evidence="2">The sequence shown here is derived from an EMBL/GenBank/DDBJ whole genome shotgun (WGS) entry which is preliminary data.</text>
</comment>
<dbReference type="SMART" id="SM00322">
    <property type="entry name" value="KH"/>
    <property type="match status" value="1"/>
</dbReference>
<feature type="domain" description="K Homology" evidence="1">
    <location>
        <begin position="488"/>
        <end position="568"/>
    </location>
</feature>
<accession>A0AAV5RXE9</accession>
<gene>
    <name evidence="2" type="ORF">DAKH74_027310</name>
</gene>
<keyword evidence="3" id="KW-1185">Reference proteome</keyword>
<dbReference type="InterPro" id="IPR036612">
    <property type="entry name" value="KH_dom_type_1_sf"/>
</dbReference>
<sequence>MVSDELVMLVPFEARLYCDFKVAKGRTTLYCSDNLHEKRENQDAVAHIIEAHGVDLNLEEAVYSAPPDIEDAEAISVNNDEQGIVTISGLSANTKFQPYTHKDFQFDLVKGDKSSEQLNEFFKSDKHNFIAILDDIATRYNVHIIMSLTVDSDNFNILVKIIGNQTSISGCDHQMIALIDMVTNEFNSNEYYTTESILVEADSFLPFLLNKQNEKFVKTHMSTSMFVPELVQDMNSGLIATQQQHVILSGNTRAMTLRAKSALQKRLQFLKENIYYKKINNLSEAKLLFLHKFCAKDISEFMINSQCYVKVGNNSVEFQAASPIILNNTVKQFTLQFLQEVVELTVSLKEGKDSSAIIMDLVAGGKFESHYVVVIPALMSDKFILCTKQAYLVKYTNDQYENTTTLKDEETIKQLKVTFEVNVEYEDFICGKKNGKLTRIIDNVDSAIELSNNSRTSYDNQDDTMNVSIISDVFKNFKTSLNNFVNELPAEESFFIPEVYHRPIIGSGGAIVQTIMRKHNVFIQFSNSFSLPQNNLGITRYDNVIIRCPTKNKRNIEPVTSEILKLVQDFSYLQTTKSLKLTNNRFENIILATLDNSNLEALIQIEKTYNVFIDFPTDLSQSDNEPVALKVTGNDESAVSEAIQEFTQSKSEWANELALKLSANFRQYAQKQENVSKLYNEVIVPLEQMFEHILLSINVPNAEISLSYNDVIKNKKDNFNKIIEFITLYLIKQGITIISKTEVPDFVEE</sequence>
<protein>
    <recommendedName>
        <fullName evidence="1">K Homology domain-containing protein</fullName>
    </recommendedName>
</protein>
<evidence type="ECO:0000313" key="2">
    <source>
        <dbReference type="EMBL" id="GMM56115.1"/>
    </source>
</evidence>
<evidence type="ECO:0000259" key="1">
    <source>
        <dbReference type="SMART" id="SM00322"/>
    </source>
</evidence>
<organism evidence="2 3">
    <name type="scientific">Maudiozyma humilis</name>
    <name type="common">Sour dough yeast</name>
    <name type="synonym">Kazachstania humilis</name>
    <dbReference type="NCBI Taxonomy" id="51915"/>
    <lineage>
        <taxon>Eukaryota</taxon>
        <taxon>Fungi</taxon>
        <taxon>Dikarya</taxon>
        <taxon>Ascomycota</taxon>
        <taxon>Saccharomycotina</taxon>
        <taxon>Saccharomycetes</taxon>
        <taxon>Saccharomycetales</taxon>
        <taxon>Saccharomycetaceae</taxon>
        <taxon>Maudiozyma</taxon>
    </lineage>
</organism>
<dbReference type="Pfam" id="PF00013">
    <property type="entry name" value="KH_1"/>
    <property type="match status" value="1"/>
</dbReference>
<dbReference type="SUPFAM" id="SSF54791">
    <property type="entry name" value="Eukaryotic type KH-domain (KH-domain type I)"/>
    <property type="match status" value="1"/>
</dbReference>
<dbReference type="InterPro" id="IPR004087">
    <property type="entry name" value="KH_dom"/>
</dbReference>
<dbReference type="AlphaFoldDB" id="A0AAV5RXE9"/>
<evidence type="ECO:0000313" key="3">
    <source>
        <dbReference type="Proteomes" id="UP001377567"/>
    </source>
</evidence>
<reference evidence="2 3" key="1">
    <citation type="journal article" date="2023" name="Elife">
        <title>Identification of key yeast species and microbe-microbe interactions impacting larval growth of Drosophila in the wild.</title>
        <authorList>
            <person name="Mure A."/>
            <person name="Sugiura Y."/>
            <person name="Maeda R."/>
            <person name="Honda K."/>
            <person name="Sakurai N."/>
            <person name="Takahashi Y."/>
            <person name="Watada M."/>
            <person name="Katoh T."/>
            <person name="Gotoh A."/>
            <person name="Gotoh Y."/>
            <person name="Taniguchi I."/>
            <person name="Nakamura K."/>
            <person name="Hayashi T."/>
            <person name="Katayama T."/>
            <person name="Uemura T."/>
            <person name="Hattori Y."/>
        </authorList>
    </citation>
    <scope>NUCLEOTIDE SEQUENCE [LARGE SCALE GENOMIC DNA]</scope>
    <source>
        <strain evidence="2 3">KH-74</strain>
    </source>
</reference>
<proteinExistence type="predicted"/>
<dbReference type="Gene3D" id="3.30.1370.10">
    <property type="entry name" value="K Homology domain, type 1"/>
    <property type="match status" value="1"/>
</dbReference>
<dbReference type="Proteomes" id="UP001377567">
    <property type="component" value="Unassembled WGS sequence"/>
</dbReference>
<dbReference type="GO" id="GO:0003723">
    <property type="term" value="F:RNA binding"/>
    <property type="evidence" value="ECO:0007669"/>
    <property type="project" value="InterPro"/>
</dbReference>